<sequence>MVRGPFYDENGVKKGAWSAEEDEKLRSYIQRFGGRNWRELPKQAGLQRCGKSCRLRWMNYLRPEVKHGRFTEEEDALILKLHREYGNRWSKIAASLPGRTDNEIKNHWHTRLKARAKCNPTSSADQSRSESLSTHGFDGEAESICIDIPPNMILESSALAPSVTSSTVELGSSALSPTIPSTIELSSFNMILGSSALSPMTPSMIELSSTSPVVDNGYTSSLNVGGSGVEDVCLRPCSLAMYEDLTGGDFWSEPFVAENDLPLHYEIYYDDCVDLFSNQMRDGDQHIFYHVNVV</sequence>
<feature type="domain" description="Myb-like" evidence="8">
    <location>
        <begin position="62"/>
        <end position="112"/>
    </location>
</feature>
<evidence type="ECO:0000259" key="9">
    <source>
        <dbReference type="PROSITE" id="PS51294"/>
    </source>
</evidence>
<dbReference type="PANTHER" id="PTHR47997">
    <property type="entry name" value="MYB DOMAIN PROTEIN 55"/>
    <property type="match status" value="1"/>
</dbReference>
<evidence type="ECO:0000256" key="7">
    <source>
        <dbReference type="SAM" id="MobiDB-lite"/>
    </source>
</evidence>
<dbReference type="Pfam" id="PF00249">
    <property type="entry name" value="Myb_DNA-binding"/>
    <property type="match status" value="2"/>
</dbReference>
<dbReference type="PANTHER" id="PTHR47997:SF28">
    <property type="entry name" value="TRANSCRIPTION FACTOR MYB15-LIKE"/>
    <property type="match status" value="1"/>
</dbReference>
<keyword evidence="4" id="KW-0238">DNA-binding</keyword>
<keyword evidence="3" id="KW-0805">Transcription regulation</keyword>
<feature type="compositionally biased region" description="Polar residues" evidence="7">
    <location>
        <begin position="119"/>
        <end position="134"/>
    </location>
</feature>
<evidence type="ECO:0000256" key="1">
    <source>
        <dbReference type="ARBA" id="ARBA00004123"/>
    </source>
</evidence>
<protein>
    <submittedName>
        <fullName evidence="10">Transcription factor MYB34</fullName>
    </submittedName>
</protein>
<dbReference type="PROSITE" id="PS51294">
    <property type="entry name" value="HTH_MYB"/>
    <property type="match status" value="2"/>
</dbReference>
<comment type="caution">
    <text evidence="10">The sequence shown here is derived from an EMBL/GenBank/DDBJ whole genome shotgun (WGS) entry which is preliminary data.</text>
</comment>
<name>A0A6A2WQH1_HIBSY</name>
<dbReference type="SMART" id="SM00717">
    <property type="entry name" value="SANT"/>
    <property type="match status" value="2"/>
</dbReference>
<dbReference type="FunFam" id="1.10.10.60:FF:000015">
    <property type="entry name" value="Transcription factor RAX3"/>
    <property type="match status" value="1"/>
</dbReference>
<dbReference type="EMBL" id="VEPZ02001716">
    <property type="protein sequence ID" value="KAE8662181.1"/>
    <property type="molecule type" value="Genomic_DNA"/>
</dbReference>
<keyword evidence="5" id="KW-0804">Transcription</keyword>
<evidence type="ECO:0000313" key="11">
    <source>
        <dbReference type="Proteomes" id="UP000436088"/>
    </source>
</evidence>
<keyword evidence="6" id="KW-0539">Nucleus</keyword>
<evidence type="ECO:0000256" key="5">
    <source>
        <dbReference type="ARBA" id="ARBA00023163"/>
    </source>
</evidence>
<comment type="subcellular location">
    <subcellularLocation>
        <location evidence="1">Nucleus</location>
    </subcellularLocation>
</comment>
<dbReference type="GO" id="GO:0003677">
    <property type="term" value="F:DNA binding"/>
    <property type="evidence" value="ECO:0007669"/>
    <property type="project" value="UniProtKB-KW"/>
</dbReference>
<dbReference type="Gene3D" id="1.10.10.60">
    <property type="entry name" value="Homeodomain-like"/>
    <property type="match status" value="2"/>
</dbReference>
<proteinExistence type="predicted"/>
<feature type="region of interest" description="Disordered" evidence="7">
    <location>
        <begin position="115"/>
        <end position="136"/>
    </location>
</feature>
<evidence type="ECO:0000256" key="4">
    <source>
        <dbReference type="ARBA" id="ARBA00023125"/>
    </source>
</evidence>
<dbReference type="GO" id="GO:0005634">
    <property type="term" value="C:nucleus"/>
    <property type="evidence" value="ECO:0007669"/>
    <property type="project" value="UniProtKB-SubCell"/>
</dbReference>
<dbReference type="Proteomes" id="UP000436088">
    <property type="component" value="Unassembled WGS sequence"/>
</dbReference>
<evidence type="ECO:0000256" key="3">
    <source>
        <dbReference type="ARBA" id="ARBA00023015"/>
    </source>
</evidence>
<evidence type="ECO:0000256" key="2">
    <source>
        <dbReference type="ARBA" id="ARBA00022737"/>
    </source>
</evidence>
<reference evidence="10" key="1">
    <citation type="submission" date="2019-09" db="EMBL/GenBank/DDBJ databases">
        <title>Draft genome information of white flower Hibiscus syriacus.</title>
        <authorList>
            <person name="Kim Y.-M."/>
        </authorList>
    </citation>
    <scope>NUCLEOTIDE SEQUENCE [LARGE SCALE GENOMIC DNA]</scope>
    <source>
        <strain evidence="10">YM2019G1</strain>
    </source>
</reference>
<evidence type="ECO:0000256" key="6">
    <source>
        <dbReference type="ARBA" id="ARBA00023242"/>
    </source>
</evidence>
<keyword evidence="11" id="KW-1185">Reference proteome</keyword>
<feature type="domain" description="HTH myb-type" evidence="9">
    <location>
        <begin position="9"/>
        <end position="61"/>
    </location>
</feature>
<dbReference type="InterPro" id="IPR051953">
    <property type="entry name" value="Plant_SW-associated_TFs"/>
</dbReference>
<dbReference type="AlphaFoldDB" id="A0A6A2WQH1"/>
<feature type="domain" description="HTH myb-type" evidence="9">
    <location>
        <begin position="62"/>
        <end position="116"/>
    </location>
</feature>
<accession>A0A6A2WQH1</accession>
<dbReference type="OrthoDB" id="2143914at2759"/>
<gene>
    <name evidence="10" type="ORF">F3Y22_tig00113719pilonHSYRG00154</name>
</gene>
<dbReference type="CDD" id="cd00167">
    <property type="entry name" value="SANT"/>
    <property type="match status" value="2"/>
</dbReference>
<dbReference type="SUPFAM" id="SSF46689">
    <property type="entry name" value="Homeodomain-like"/>
    <property type="match status" value="1"/>
</dbReference>
<organism evidence="10 11">
    <name type="scientific">Hibiscus syriacus</name>
    <name type="common">Rose of Sharon</name>
    <dbReference type="NCBI Taxonomy" id="106335"/>
    <lineage>
        <taxon>Eukaryota</taxon>
        <taxon>Viridiplantae</taxon>
        <taxon>Streptophyta</taxon>
        <taxon>Embryophyta</taxon>
        <taxon>Tracheophyta</taxon>
        <taxon>Spermatophyta</taxon>
        <taxon>Magnoliopsida</taxon>
        <taxon>eudicotyledons</taxon>
        <taxon>Gunneridae</taxon>
        <taxon>Pentapetalae</taxon>
        <taxon>rosids</taxon>
        <taxon>malvids</taxon>
        <taxon>Malvales</taxon>
        <taxon>Malvaceae</taxon>
        <taxon>Malvoideae</taxon>
        <taxon>Hibiscus</taxon>
    </lineage>
</organism>
<evidence type="ECO:0000259" key="8">
    <source>
        <dbReference type="PROSITE" id="PS50090"/>
    </source>
</evidence>
<feature type="domain" description="Myb-like" evidence="8">
    <location>
        <begin position="9"/>
        <end position="61"/>
    </location>
</feature>
<dbReference type="PROSITE" id="PS50090">
    <property type="entry name" value="MYB_LIKE"/>
    <property type="match status" value="2"/>
</dbReference>
<dbReference type="InterPro" id="IPR009057">
    <property type="entry name" value="Homeodomain-like_sf"/>
</dbReference>
<dbReference type="InterPro" id="IPR001005">
    <property type="entry name" value="SANT/Myb"/>
</dbReference>
<dbReference type="InterPro" id="IPR017930">
    <property type="entry name" value="Myb_dom"/>
</dbReference>
<evidence type="ECO:0000313" key="10">
    <source>
        <dbReference type="EMBL" id="KAE8662181.1"/>
    </source>
</evidence>
<keyword evidence="2" id="KW-0677">Repeat</keyword>